<dbReference type="Pfam" id="PF07661">
    <property type="entry name" value="MORN_2"/>
    <property type="match status" value="2"/>
</dbReference>
<dbReference type="Gene3D" id="3.90.930.1">
    <property type="match status" value="1"/>
</dbReference>
<accession>A0A556N7K3</accession>
<reference evidence="2 3" key="1">
    <citation type="submission" date="2019-07" db="EMBL/GenBank/DDBJ databases">
        <authorList>
            <person name="Huq M.A."/>
        </authorList>
    </citation>
    <scope>NUCLEOTIDE SEQUENCE [LARGE SCALE GENOMIC DNA]</scope>
    <source>
        <strain evidence="2 3">MAH-3</strain>
    </source>
</reference>
<dbReference type="InterPro" id="IPR011652">
    <property type="entry name" value="MORN_2"/>
</dbReference>
<dbReference type="Gene3D" id="2.20.110.10">
    <property type="entry name" value="Histone H3 K4-specific methyltransferase SET7/9 N-terminal domain"/>
    <property type="match status" value="1"/>
</dbReference>
<sequence>MITRIIFSALFLVSSPLWAQTVNQKDTQGRKQGAWQKTYPKSRAFEYKGQFKDDKPVGTFTYYYPSTKVKAVVKHDEKTGRSTSVMYHENGLVMAKGIFRNQEKDSVWEYYGPSGRLSTKETYLKGKLNGNQTIYYVFEDPSDKRVVVAKITPYKMGVVHGDVIEYFDTGVIKSKVTYVNGKKEGVAVINHPNGKVMITERYKGGIQHGWQSAHDQSGKETGKQYYRYGKRIEGKELEKYLKQLKDKGINPNG</sequence>
<protein>
    <recommendedName>
        <fullName evidence="4">Toxin-antitoxin system YwqK family antitoxin</fullName>
    </recommendedName>
</protein>
<proteinExistence type="predicted"/>
<gene>
    <name evidence="2" type="ORF">FO442_03200</name>
</gene>
<feature type="chain" id="PRO_5022159813" description="Toxin-antitoxin system YwqK family antitoxin" evidence="1">
    <location>
        <begin position="20"/>
        <end position="253"/>
    </location>
</feature>
<keyword evidence="1" id="KW-0732">Signal</keyword>
<dbReference type="OrthoDB" id="9785122at2"/>
<feature type="signal peptide" evidence="1">
    <location>
        <begin position="1"/>
        <end position="19"/>
    </location>
</feature>
<keyword evidence="3" id="KW-1185">Reference proteome</keyword>
<evidence type="ECO:0000313" key="3">
    <source>
        <dbReference type="Proteomes" id="UP000316008"/>
    </source>
</evidence>
<evidence type="ECO:0000313" key="2">
    <source>
        <dbReference type="EMBL" id="TSJ48157.1"/>
    </source>
</evidence>
<dbReference type="RefSeq" id="WP_144331692.1">
    <property type="nucleotide sequence ID" value="NZ_VLPL01000001.1"/>
</dbReference>
<dbReference type="EMBL" id="VLPL01000001">
    <property type="protein sequence ID" value="TSJ48157.1"/>
    <property type="molecule type" value="Genomic_DNA"/>
</dbReference>
<evidence type="ECO:0000256" key="1">
    <source>
        <dbReference type="SAM" id="SignalP"/>
    </source>
</evidence>
<dbReference type="SUPFAM" id="SSF82185">
    <property type="entry name" value="Histone H3 K4-specific methyltransferase SET7/9 N-terminal domain"/>
    <property type="match status" value="2"/>
</dbReference>
<evidence type="ECO:0008006" key="4">
    <source>
        <dbReference type="Google" id="ProtNLM"/>
    </source>
</evidence>
<dbReference type="Proteomes" id="UP000316008">
    <property type="component" value="Unassembled WGS sequence"/>
</dbReference>
<name>A0A556N7K3_9FLAO</name>
<comment type="caution">
    <text evidence="2">The sequence shown here is derived from an EMBL/GenBank/DDBJ whole genome shotgun (WGS) entry which is preliminary data.</text>
</comment>
<organism evidence="2 3">
    <name type="scientific">Fluviicola chungangensis</name>
    <dbReference type="NCBI Taxonomy" id="2597671"/>
    <lineage>
        <taxon>Bacteria</taxon>
        <taxon>Pseudomonadati</taxon>
        <taxon>Bacteroidota</taxon>
        <taxon>Flavobacteriia</taxon>
        <taxon>Flavobacteriales</taxon>
        <taxon>Crocinitomicaceae</taxon>
        <taxon>Fluviicola</taxon>
    </lineage>
</organism>
<dbReference type="AlphaFoldDB" id="A0A556N7K3"/>